<dbReference type="Proteomes" id="UP000266841">
    <property type="component" value="Unassembled WGS sequence"/>
</dbReference>
<evidence type="ECO:0000313" key="3">
    <source>
        <dbReference type="Proteomes" id="UP000266841"/>
    </source>
</evidence>
<evidence type="ECO:0008006" key="4">
    <source>
        <dbReference type="Google" id="ProtNLM"/>
    </source>
</evidence>
<dbReference type="EMBL" id="AGNL01049188">
    <property type="protein sequence ID" value="EJK44807.1"/>
    <property type="molecule type" value="Genomic_DNA"/>
</dbReference>
<reference evidence="2 3" key="1">
    <citation type="journal article" date="2012" name="Genome Biol.">
        <title>Genome and low-iron response of an oceanic diatom adapted to chronic iron limitation.</title>
        <authorList>
            <person name="Lommer M."/>
            <person name="Specht M."/>
            <person name="Roy A.S."/>
            <person name="Kraemer L."/>
            <person name="Andreson R."/>
            <person name="Gutowska M.A."/>
            <person name="Wolf J."/>
            <person name="Bergner S.V."/>
            <person name="Schilhabel M.B."/>
            <person name="Klostermeier U.C."/>
            <person name="Beiko R.G."/>
            <person name="Rosenstiel P."/>
            <person name="Hippler M."/>
            <person name="Laroche J."/>
        </authorList>
    </citation>
    <scope>NUCLEOTIDE SEQUENCE [LARGE SCALE GENOMIC DNA]</scope>
    <source>
        <strain evidence="2 3">CCMP1005</strain>
    </source>
</reference>
<accession>K0RE71</accession>
<protein>
    <recommendedName>
        <fullName evidence="4">HMG box domain-containing protein</fullName>
    </recommendedName>
</protein>
<comment type="caution">
    <text evidence="2">The sequence shown here is derived from an EMBL/GenBank/DDBJ whole genome shotgun (WGS) entry which is preliminary data.</text>
</comment>
<feature type="region of interest" description="Disordered" evidence="1">
    <location>
        <begin position="317"/>
        <end position="336"/>
    </location>
</feature>
<keyword evidence="3" id="KW-1185">Reference proteome</keyword>
<evidence type="ECO:0000256" key="1">
    <source>
        <dbReference type="SAM" id="MobiDB-lite"/>
    </source>
</evidence>
<name>K0RE71_THAOC</name>
<evidence type="ECO:0000313" key="2">
    <source>
        <dbReference type="EMBL" id="EJK44807.1"/>
    </source>
</evidence>
<gene>
    <name evidence="2" type="ORF">THAOC_36624</name>
</gene>
<dbReference type="eggNOG" id="ENOG502RR7N">
    <property type="taxonomic scope" value="Eukaryota"/>
</dbReference>
<feature type="region of interest" description="Disordered" evidence="1">
    <location>
        <begin position="1"/>
        <end position="26"/>
    </location>
</feature>
<dbReference type="OrthoDB" id="42185at2759"/>
<sequence length="365" mass="41101">MEKPSRPCTGKSSRSHNSKNSGNSCSHLSPPEYNLFFQLERAYILQVELGAAPETEERFTTTQESYARHDLPPLPARYSHLTLAYDWFLPGKEKRRKRKHRKSHGKISFQELSLKVAAAWKVVPDHIRLYCSQVCSAGMDHYKAGMLAWRKRQGEDVDGSGSEPETKRRRKATGRRSAPATAQSSSIRPKRSTVPDVNYSYDESSQEDEDMTPTPEAMIPSLPPSQVLSDHPLADMSMDAFEQGPETWTDLESDPLPCEPFEIPSVNMNISQASESPPVNMADDEIWDIWNVSRRRSSYVLGFGMTNTQFINGHLPMNTPSGIPQQPQPQQPQSSMTFQALKSAVMEQKMVKLTPQQSTFRARAA</sequence>
<feature type="region of interest" description="Disordered" evidence="1">
    <location>
        <begin position="153"/>
        <end position="216"/>
    </location>
</feature>
<dbReference type="AlphaFoldDB" id="K0RE71"/>
<proteinExistence type="predicted"/>
<organism evidence="2 3">
    <name type="scientific">Thalassiosira oceanica</name>
    <name type="common">Marine diatom</name>
    <dbReference type="NCBI Taxonomy" id="159749"/>
    <lineage>
        <taxon>Eukaryota</taxon>
        <taxon>Sar</taxon>
        <taxon>Stramenopiles</taxon>
        <taxon>Ochrophyta</taxon>
        <taxon>Bacillariophyta</taxon>
        <taxon>Coscinodiscophyceae</taxon>
        <taxon>Thalassiosirophycidae</taxon>
        <taxon>Thalassiosirales</taxon>
        <taxon>Thalassiosiraceae</taxon>
        <taxon>Thalassiosira</taxon>
    </lineage>
</organism>